<dbReference type="GO" id="GO:0007169">
    <property type="term" value="P:cell surface receptor protein tyrosine kinase signaling pathway"/>
    <property type="evidence" value="ECO:0007669"/>
    <property type="project" value="TreeGrafter"/>
</dbReference>
<accession>A0A7S3YSA8</accession>
<dbReference type="InterPro" id="IPR011009">
    <property type="entry name" value="Kinase-like_dom_sf"/>
</dbReference>
<dbReference type="SMART" id="SM00219">
    <property type="entry name" value="TyrKc"/>
    <property type="match status" value="1"/>
</dbReference>
<gene>
    <name evidence="3" type="ORF">LGLO00237_LOCUS11878</name>
</gene>
<feature type="compositionally biased region" description="Polar residues" evidence="1">
    <location>
        <begin position="250"/>
        <end position="273"/>
    </location>
</feature>
<reference evidence="3" key="1">
    <citation type="submission" date="2021-01" db="EMBL/GenBank/DDBJ databases">
        <authorList>
            <person name="Corre E."/>
            <person name="Pelletier E."/>
            <person name="Niang G."/>
            <person name="Scheremetjew M."/>
            <person name="Finn R."/>
            <person name="Kale V."/>
            <person name="Holt S."/>
            <person name="Cochrane G."/>
            <person name="Meng A."/>
            <person name="Brown T."/>
            <person name="Cohen L."/>
        </authorList>
    </citation>
    <scope>NUCLEOTIDE SEQUENCE</scope>
    <source>
        <strain evidence="3">CCCM811</strain>
    </source>
</reference>
<evidence type="ECO:0000259" key="2">
    <source>
        <dbReference type="PROSITE" id="PS50011"/>
    </source>
</evidence>
<dbReference type="PANTHER" id="PTHR24416:SF600">
    <property type="entry name" value="PDGF- AND VEGF-RECEPTOR RELATED, ISOFORM J"/>
    <property type="match status" value="1"/>
</dbReference>
<protein>
    <recommendedName>
        <fullName evidence="2">Protein kinase domain-containing protein</fullName>
    </recommendedName>
</protein>
<feature type="compositionally biased region" description="Low complexity" evidence="1">
    <location>
        <begin position="238"/>
        <end position="249"/>
    </location>
</feature>
<evidence type="ECO:0000256" key="1">
    <source>
        <dbReference type="SAM" id="MobiDB-lite"/>
    </source>
</evidence>
<dbReference type="PROSITE" id="PS50011">
    <property type="entry name" value="PROTEIN_KINASE_DOM"/>
    <property type="match status" value="1"/>
</dbReference>
<name>A0A7S3YSA8_9EUKA</name>
<feature type="domain" description="Protein kinase" evidence="2">
    <location>
        <begin position="1"/>
        <end position="211"/>
    </location>
</feature>
<dbReference type="InterPro" id="IPR008266">
    <property type="entry name" value="Tyr_kinase_AS"/>
</dbReference>
<dbReference type="SUPFAM" id="SSF56112">
    <property type="entry name" value="Protein kinase-like (PK-like)"/>
    <property type="match status" value="1"/>
</dbReference>
<dbReference type="Pfam" id="PF07714">
    <property type="entry name" value="PK_Tyr_Ser-Thr"/>
    <property type="match status" value="1"/>
</dbReference>
<dbReference type="InterPro" id="IPR001245">
    <property type="entry name" value="Ser-Thr/Tyr_kinase_cat_dom"/>
</dbReference>
<sequence length="279" mass="30221">MMMIKMTAMVMVMIAIMGMMMILIAMAMISMIMMMMSFRSISFKILARDICAGLAFLHGNRIVHRDLACRNILLKADGTALIADYGLSRKLKDTEDYYSAESKFAWMWAAPESLQSRKFDKKSDIWSLGVTFWEVATKGEKPYKRFIAQGGTPREACGLIDNGQLKLIVPSRVARDNPLLATLVNTCLQVDKDARPSVAGLFDNIGIVPSLSSIRGSQGSSLRMPSSTASEGGRTTDSASLSSQCGSGSWQKNAGRSTASGVATSGVKSQATSYGPMPK</sequence>
<dbReference type="PROSITE" id="PS00109">
    <property type="entry name" value="PROTEIN_KINASE_TYR"/>
    <property type="match status" value="1"/>
</dbReference>
<feature type="region of interest" description="Disordered" evidence="1">
    <location>
        <begin position="214"/>
        <end position="279"/>
    </location>
</feature>
<dbReference type="GO" id="GO:0005886">
    <property type="term" value="C:plasma membrane"/>
    <property type="evidence" value="ECO:0007669"/>
    <property type="project" value="TreeGrafter"/>
</dbReference>
<evidence type="ECO:0000313" key="3">
    <source>
        <dbReference type="EMBL" id="CAE0660297.1"/>
    </source>
</evidence>
<organism evidence="3">
    <name type="scientific">Lotharella globosa</name>
    <dbReference type="NCBI Taxonomy" id="91324"/>
    <lineage>
        <taxon>Eukaryota</taxon>
        <taxon>Sar</taxon>
        <taxon>Rhizaria</taxon>
        <taxon>Cercozoa</taxon>
        <taxon>Chlorarachniophyceae</taxon>
        <taxon>Lotharella</taxon>
    </lineage>
</organism>
<dbReference type="GO" id="GO:0005524">
    <property type="term" value="F:ATP binding"/>
    <property type="evidence" value="ECO:0007669"/>
    <property type="project" value="InterPro"/>
</dbReference>
<dbReference type="InterPro" id="IPR000719">
    <property type="entry name" value="Prot_kinase_dom"/>
</dbReference>
<proteinExistence type="predicted"/>
<dbReference type="PANTHER" id="PTHR24416">
    <property type="entry name" value="TYROSINE-PROTEIN KINASE RECEPTOR"/>
    <property type="match status" value="1"/>
</dbReference>
<dbReference type="InterPro" id="IPR020635">
    <property type="entry name" value="Tyr_kinase_cat_dom"/>
</dbReference>
<dbReference type="InterPro" id="IPR050122">
    <property type="entry name" value="RTK"/>
</dbReference>
<dbReference type="Gene3D" id="1.10.510.10">
    <property type="entry name" value="Transferase(Phosphotransferase) domain 1"/>
    <property type="match status" value="1"/>
</dbReference>
<feature type="compositionally biased region" description="Low complexity" evidence="1">
    <location>
        <begin position="214"/>
        <end position="223"/>
    </location>
</feature>
<dbReference type="PRINTS" id="PR00109">
    <property type="entry name" value="TYRKINASE"/>
</dbReference>
<dbReference type="EMBL" id="HBIV01016333">
    <property type="protein sequence ID" value="CAE0660297.1"/>
    <property type="molecule type" value="Transcribed_RNA"/>
</dbReference>
<dbReference type="AlphaFoldDB" id="A0A7S3YSA8"/>
<dbReference type="GO" id="GO:0004714">
    <property type="term" value="F:transmembrane receptor protein tyrosine kinase activity"/>
    <property type="evidence" value="ECO:0007669"/>
    <property type="project" value="TreeGrafter"/>
</dbReference>
<feature type="compositionally biased region" description="Polar residues" evidence="1">
    <location>
        <begin position="224"/>
        <end position="237"/>
    </location>
</feature>
<dbReference type="GO" id="GO:0043235">
    <property type="term" value="C:receptor complex"/>
    <property type="evidence" value="ECO:0007669"/>
    <property type="project" value="TreeGrafter"/>
</dbReference>